<evidence type="ECO:0000313" key="1">
    <source>
        <dbReference type="EMBL" id="KAA9085452.1"/>
    </source>
</evidence>
<dbReference type="AlphaFoldDB" id="A0A5J5IPQ3"/>
<dbReference type="SUPFAM" id="SSF53850">
    <property type="entry name" value="Periplasmic binding protein-like II"/>
    <property type="match status" value="1"/>
</dbReference>
<dbReference type="PANTHER" id="PTHR43649">
    <property type="entry name" value="ARABINOSE-BINDING PROTEIN-RELATED"/>
    <property type="match status" value="1"/>
</dbReference>
<keyword evidence="2" id="KW-1185">Reference proteome</keyword>
<protein>
    <submittedName>
        <fullName evidence="1">Carbohydrate ABC transporter substrate-binding protein</fullName>
    </submittedName>
</protein>
<organism evidence="1 2">
    <name type="scientific">Microbacterium radiodurans</name>
    <dbReference type="NCBI Taxonomy" id="661398"/>
    <lineage>
        <taxon>Bacteria</taxon>
        <taxon>Bacillati</taxon>
        <taxon>Actinomycetota</taxon>
        <taxon>Actinomycetes</taxon>
        <taxon>Micrococcales</taxon>
        <taxon>Microbacteriaceae</taxon>
        <taxon>Microbacterium</taxon>
    </lineage>
</organism>
<dbReference type="Pfam" id="PF01547">
    <property type="entry name" value="SBP_bac_1"/>
    <property type="match status" value="1"/>
</dbReference>
<dbReference type="InterPro" id="IPR050490">
    <property type="entry name" value="Bact_solute-bd_prot1"/>
</dbReference>
<dbReference type="Proteomes" id="UP000327039">
    <property type="component" value="Unassembled WGS sequence"/>
</dbReference>
<comment type="caution">
    <text evidence="1">The sequence shown here is derived from an EMBL/GenBank/DDBJ whole genome shotgun (WGS) entry which is preliminary data.</text>
</comment>
<proteinExistence type="predicted"/>
<gene>
    <name evidence="1" type="ORF">F6B42_13425</name>
</gene>
<sequence length="435" mass="46363">MTRSTARRGAHVLGAGAIVAATAIVVSGCAGGSPEENTDPDAPVTLNFAWWGDASRAERYEAAIDIYEEENPNVTIRTSYAGFGDYWTARNTEAASRTLPDVIQMDLAYLNEYGSFGHVAPLDDFFGDEISVDGIDETLVTAGEVEGETFGLASASSSQASMFNVPMLEELGIEVPSEPLSWDEYDAFLGEISAAGADRDPVVYGGLDYTQYFWMFQIWLAQEGKSLIDDGALGFEREDLAEWWSRSADLVSSGSVLPPERLAQFEGVDPLGAAAVATDISWDNFLPRFSEGPAAPELTLVPPPVAEDGATGLFLKPGVMMSIAGNSENPTAAARFVDFIVNDPRVGEIFGMSRGVPSSETAREGVVPTELDAQVLAFEETVAENIEGASPAAVRGLGTLEQTFVAISEDVSYGVLTADEAAERWFTEAESALGV</sequence>
<dbReference type="EMBL" id="VYRZ01000003">
    <property type="protein sequence ID" value="KAA9085452.1"/>
    <property type="molecule type" value="Genomic_DNA"/>
</dbReference>
<dbReference type="PANTHER" id="PTHR43649:SF12">
    <property type="entry name" value="DIACETYLCHITOBIOSE BINDING PROTEIN DASA"/>
    <property type="match status" value="1"/>
</dbReference>
<reference evidence="2" key="1">
    <citation type="submission" date="2019-09" db="EMBL/GenBank/DDBJ databases">
        <title>Mumia zhuanghuii sp. nov. isolated from the intestinal contents of plateau pika (Ochotona curzoniae) in the Qinghai-Tibet plateau of China.</title>
        <authorList>
            <person name="Tian Z."/>
        </authorList>
    </citation>
    <scope>NUCLEOTIDE SEQUENCE [LARGE SCALE GENOMIC DNA]</scope>
    <source>
        <strain evidence="2">DSM 25564</strain>
    </source>
</reference>
<accession>A0A5J5IPQ3</accession>
<dbReference type="InterPro" id="IPR006059">
    <property type="entry name" value="SBP"/>
</dbReference>
<name>A0A5J5IPQ3_9MICO</name>
<dbReference type="PROSITE" id="PS51257">
    <property type="entry name" value="PROKAR_LIPOPROTEIN"/>
    <property type="match status" value="1"/>
</dbReference>
<evidence type="ECO:0000313" key="2">
    <source>
        <dbReference type="Proteomes" id="UP000327039"/>
    </source>
</evidence>
<dbReference type="RefSeq" id="WP_150420174.1">
    <property type="nucleotide sequence ID" value="NZ_VYRZ01000003.1"/>
</dbReference>
<dbReference type="Gene3D" id="3.40.190.10">
    <property type="entry name" value="Periplasmic binding protein-like II"/>
    <property type="match status" value="2"/>
</dbReference>
<dbReference type="OrthoDB" id="2510110at2"/>